<dbReference type="AlphaFoldDB" id="A0A2P2J3K3"/>
<sequence length="34" mass="3665">MTSMEAGGISQDTFVTHKDSFNRLSGKLSPLIVP</sequence>
<accession>A0A2P2J3K3</accession>
<proteinExistence type="predicted"/>
<organism evidence="1">
    <name type="scientific">Rhizophora mucronata</name>
    <name type="common">Asiatic mangrove</name>
    <dbReference type="NCBI Taxonomy" id="61149"/>
    <lineage>
        <taxon>Eukaryota</taxon>
        <taxon>Viridiplantae</taxon>
        <taxon>Streptophyta</taxon>
        <taxon>Embryophyta</taxon>
        <taxon>Tracheophyta</taxon>
        <taxon>Spermatophyta</taxon>
        <taxon>Magnoliopsida</taxon>
        <taxon>eudicotyledons</taxon>
        <taxon>Gunneridae</taxon>
        <taxon>Pentapetalae</taxon>
        <taxon>rosids</taxon>
        <taxon>fabids</taxon>
        <taxon>Malpighiales</taxon>
        <taxon>Rhizophoraceae</taxon>
        <taxon>Rhizophora</taxon>
    </lineage>
</organism>
<evidence type="ECO:0000313" key="1">
    <source>
        <dbReference type="EMBL" id="MBW88020.1"/>
    </source>
</evidence>
<protein>
    <submittedName>
        <fullName evidence="1">Uncharacterized protein</fullName>
    </submittedName>
</protein>
<dbReference type="EMBL" id="GGEC01007537">
    <property type="protein sequence ID" value="MBW88020.1"/>
    <property type="molecule type" value="Transcribed_RNA"/>
</dbReference>
<name>A0A2P2J3K3_RHIMU</name>
<reference evidence="1" key="1">
    <citation type="submission" date="2018-02" db="EMBL/GenBank/DDBJ databases">
        <title>Rhizophora mucronata_Transcriptome.</title>
        <authorList>
            <person name="Meera S.P."/>
            <person name="Sreeshan A."/>
            <person name="Augustine A."/>
        </authorList>
    </citation>
    <scope>NUCLEOTIDE SEQUENCE</scope>
    <source>
        <tissue evidence="1">Leaf</tissue>
    </source>
</reference>